<gene>
    <name evidence="2" type="ORF">SAMN04515668_4827</name>
</gene>
<proteinExistence type="predicted"/>
<accession>A0A1I6BNK9</accession>
<protein>
    <submittedName>
        <fullName evidence="2">Uncharacterized protein</fullName>
    </submittedName>
</protein>
<evidence type="ECO:0000313" key="3">
    <source>
        <dbReference type="Proteomes" id="UP000199029"/>
    </source>
</evidence>
<evidence type="ECO:0000256" key="1">
    <source>
        <dbReference type="SAM" id="MobiDB-lite"/>
    </source>
</evidence>
<evidence type="ECO:0000313" key="2">
    <source>
        <dbReference type="EMBL" id="SFQ82505.1"/>
    </source>
</evidence>
<dbReference type="AlphaFoldDB" id="A0A1I6BNK9"/>
<name>A0A1I6BNK9_HYMAR</name>
<feature type="region of interest" description="Disordered" evidence="1">
    <location>
        <begin position="1"/>
        <end position="39"/>
    </location>
</feature>
<reference evidence="3" key="1">
    <citation type="submission" date="2016-10" db="EMBL/GenBank/DDBJ databases">
        <authorList>
            <person name="Varghese N."/>
            <person name="Submissions S."/>
        </authorList>
    </citation>
    <scope>NUCLEOTIDE SEQUENCE [LARGE SCALE GENOMIC DNA]</scope>
    <source>
        <strain evidence="3">OR362-8,ATCC BAA-1266,JCM 13504</strain>
    </source>
</reference>
<organism evidence="2 3">
    <name type="scientific">Hymenobacter arizonensis</name>
    <name type="common">Siccationidurans arizonensis</name>
    <dbReference type="NCBI Taxonomy" id="1227077"/>
    <lineage>
        <taxon>Bacteria</taxon>
        <taxon>Pseudomonadati</taxon>
        <taxon>Bacteroidota</taxon>
        <taxon>Cytophagia</taxon>
        <taxon>Cytophagales</taxon>
        <taxon>Hymenobacteraceae</taxon>
        <taxon>Hymenobacter</taxon>
    </lineage>
</organism>
<keyword evidence="3" id="KW-1185">Reference proteome</keyword>
<sequence length="39" mass="4200">MLSDFSGTNGKQSRPPLPPNLYFTSPSLTEIVPDPPAQV</sequence>
<dbReference type="Proteomes" id="UP000199029">
    <property type="component" value="Unassembled WGS sequence"/>
</dbReference>
<dbReference type="EMBL" id="FOXS01000010">
    <property type="protein sequence ID" value="SFQ82505.1"/>
    <property type="molecule type" value="Genomic_DNA"/>
</dbReference>
<feature type="compositionally biased region" description="Polar residues" evidence="1">
    <location>
        <begin position="1"/>
        <end position="12"/>
    </location>
</feature>